<dbReference type="InterPro" id="IPR012334">
    <property type="entry name" value="Pectin_lyas_fold"/>
</dbReference>
<sequence length="466" mass="49904">MVPMLGAPKQASLLLAVLLWVSSAATISIRDYGAVPDGRTDSSRALQKAWADVCALGGNAALVIPQGTYLIGPVVFKGPCKGPVRVQLHGTLLARSELSLYKPNWIEFQYLDGLVVSGHGKVHGQGARTWGLNRCHQNHKSDCKTFPMSMVFSFVRNATISGITSVDSKNFHLMVFGCRNIAFDSIKITAPGDSPNTDGIHIAVSENVVVQNSVIRTGDDCISIGDKTVNLTVAGVTCGPGHGISIGSLGRNANEQDVVGLHIRNCTFDGTTNGVRIKTWENGPKNLLVRDVVFEDVIMNNVQNPIIIDQKYCPSRTCPNNLKPSRVKITNVQFNNIVGTSATKTAINLICSAAFPCDVQLKHVDLKYVSGQANAFCVNVKANLRGMGFHGGGSAAGAGDKRLGARTPLGGHSPHRHPSVFRRQAMRSLFGKIVREGSVPPSQEDPIQMCGCAVVGLIRIFWMAGS</sequence>
<evidence type="ECO:0000256" key="16">
    <source>
        <dbReference type="SAM" id="SignalP"/>
    </source>
</evidence>
<dbReference type="GO" id="GO:0047911">
    <property type="term" value="F:galacturan 1,4-alpha-galacturonidase activity"/>
    <property type="evidence" value="ECO:0007669"/>
    <property type="project" value="UniProtKB-EC"/>
</dbReference>
<evidence type="ECO:0000256" key="2">
    <source>
        <dbReference type="ARBA" id="ARBA00008834"/>
    </source>
</evidence>
<dbReference type="GO" id="GO:0005975">
    <property type="term" value="P:carbohydrate metabolic process"/>
    <property type="evidence" value="ECO:0007669"/>
    <property type="project" value="InterPro"/>
</dbReference>
<dbReference type="PROSITE" id="PS00502">
    <property type="entry name" value="POLYGALACTURONASE"/>
    <property type="match status" value="1"/>
</dbReference>
<evidence type="ECO:0000256" key="3">
    <source>
        <dbReference type="ARBA" id="ARBA00022512"/>
    </source>
</evidence>
<keyword evidence="5 15" id="KW-0378">Hydrolase</keyword>
<dbReference type="InterPro" id="IPR006626">
    <property type="entry name" value="PbH1"/>
</dbReference>
<dbReference type="SMART" id="SM00710">
    <property type="entry name" value="PbH1"/>
    <property type="match status" value="5"/>
</dbReference>
<feature type="signal peptide" evidence="16">
    <location>
        <begin position="1"/>
        <end position="26"/>
    </location>
</feature>
<dbReference type="PANTHER" id="PTHR31375">
    <property type="match status" value="1"/>
</dbReference>
<comment type="caution">
    <text evidence="17">The sequence shown here is derived from an EMBL/GenBank/DDBJ whole genome shotgun (WGS) entry which is preliminary data.</text>
</comment>
<evidence type="ECO:0000256" key="7">
    <source>
        <dbReference type="ARBA" id="ARBA00023316"/>
    </source>
</evidence>
<evidence type="ECO:0000256" key="11">
    <source>
        <dbReference type="ARBA" id="ARBA00057651"/>
    </source>
</evidence>
<accession>A0A835UDL1</accession>
<comment type="similarity">
    <text evidence="2 15">Belongs to the glycosyl hydrolase 28 family.</text>
</comment>
<evidence type="ECO:0000256" key="13">
    <source>
        <dbReference type="ARBA" id="ARBA00083621"/>
    </source>
</evidence>
<reference evidence="17 18" key="1">
    <citation type="journal article" date="2020" name="Nat. Food">
        <title>A phased Vanilla planifolia genome enables genetic improvement of flavour and production.</title>
        <authorList>
            <person name="Hasing T."/>
            <person name="Tang H."/>
            <person name="Brym M."/>
            <person name="Khazi F."/>
            <person name="Huang T."/>
            <person name="Chambers A.H."/>
        </authorList>
    </citation>
    <scope>NUCLEOTIDE SEQUENCE [LARGE SCALE GENOMIC DNA]</scope>
    <source>
        <tissue evidence="17">Leaf</tissue>
    </source>
</reference>
<evidence type="ECO:0000256" key="5">
    <source>
        <dbReference type="ARBA" id="ARBA00022801"/>
    </source>
</evidence>
<dbReference type="FunFam" id="2.160.20.10:FF:000004">
    <property type="entry name" value="Pectin lyase-like superfamily protein"/>
    <property type="match status" value="1"/>
</dbReference>
<evidence type="ECO:0000256" key="4">
    <source>
        <dbReference type="ARBA" id="ARBA00022525"/>
    </source>
</evidence>
<evidence type="ECO:0000256" key="6">
    <source>
        <dbReference type="ARBA" id="ARBA00023295"/>
    </source>
</evidence>
<dbReference type="SUPFAM" id="SSF51126">
    <property type="entry name" value="Pectin lyase-like"/>
    <property type="match status" value="1"/>
</dbReference>
<name>A0A835UDL1_VANPL</name>
<dbReference type="GO" id="GO:0071555">
    <property type="term" value="P:cell wall organization"/>
    <property type="evidence" value="ECO:0007669"/>
    <property type="project" value="UniProtKB-KW"/>
</dbReference>
<dbReference type="EMBL" id="JADCNM010000012">
    <property type="protein sequence ID" value="KAG0459084.1"/>
    <property type="molecule type" value="Genomic_DNA"/>
</dbReference>
<dbReference type="Gene3D" id="2.160.20.10">
    <property type="entry name" value="Single-stranded right-handed beta-helix, Pectin lyase-like"/>
    <property type="match status" value="1"/>
</dbReference>
<keyword evidence="4" id="KW-0964">Secreted</keyword>
<protein>
    <recommendedName>
        <fullName evidence="12">Exopolygalacturonase</fullName>
        <ecNumber evidence="8">3.2.1.67</ecNumber>
    </recommendedName>
    <alternativeName>
        <fullName evidence="9">Galacturan 1,4-alpha-galacturonidase</fullName>
    </alternativeName>
    <alternativeName>
        <fullName evidence="13">Pectinase</fullName>
    </alternativeName>
</protein>
<keyword evidence="3" id="KW-0134">Cell wall</keyword>
<evidence type="ECO:0000313" key="17">
    <source>
        <dbReference type="EMBL" id="KAG0459084.1"/>
    </source>
</evidence>
<feature type="active site" evidence="14">
    <location>
        <position position="242"/>
    </location>
</feature>
<dbReference type="EC" id="3.2.1.67" evidence="8"/>
<evidence type="ECO:0000313" key="18">
    <source>
        <dbReference type="Proteomes" id="UP000639772"/>
    </source>
</evidence>
<feature type="chain" id="PRO_5033008233" description="Exopolygalacturonase" evidence="16">
    <location>
        <begin position="27"/>
        <end position="466"/>
    </location>
</feature>
<dbReference type="InterPro" id="IPR000743">
    <property type="entry name" value="Glyco_hydro_28"/>
</dbReference>
<evidence type="ECO:0000256" key="1">
    <source>
        <dbReference type="ARBA" id="ARBA00004191"/>
    </source>
</evidence>
<evidence type="ECO:0000256" key="9">
    <source>
        <dbReference type="ARBA" id="ARBA00043142"/>
    </source>
</evidence>
<keyword evidence="6 15" id="KW-0326">Glycosidase</keyword>
<comment type="function">
    <text evidence="11">May function in depolymerizing pectin during pollen development, germination, and tube growth. Acts as an exo-polygalacturonase.</text>
</comment>
<evidence type="ECO:0000256" key="10">
    <source>
        <dbReference type="ARBA" id="ARBA00048766"/>
    </source>
</evidence>
<evidence type="ECO:0000256" key="15">
    <source>
        <dbReference type="RuleBase" id="RU361169"/>
    </source>
</evidence>
<dbReference type="Pfam" id="PF00295">
    <property type="entry name" value="Glyco_hydro_28"/>
    <property type="match status" value="1"/>
</dbReference>
<evidence type="ECO:0000256" key="8">
    <source>
        <dbReference type="ARBA" id="ARBA00038933"/>
    </source>
</evidence>
<comment type="subcellular location">
    <subcellularLocation>
        <location evidence="1">Secreted</location>
        <location evidence="1">Cell wall</location>
    </subcellularLocation>
</comment>
<organism evidence="17 18">
    <name type="scientific">Vanilla planifolia</name>
    <name type="common">Vanilla</name>
    <dbReference type="NCBI Taxonomy" id="51239"/>
    <lineage>
        <taxon>Eukaryota</taxon>
        <taxon>Viridiplantae</taxon>
        <taxon>Streptophyta</taxon>
        <taxon>Embryophyta</taxon>
        <taxon>Tracheophyta</taxon>
        <taxon>Spermatophyta</taxon>
        <taxon>Magnoliopsida</taxon>
        <taxon>Liliopsida</taxon>
        <taxon>Asparagales</taxon>
        <taxon>Orchidaceae</taxon>
        <taxon>Vanilloideae</taxon>
        <taxon>Vanilleae</taxon>
        <taxon>Vanilla</taxon>
    </lineage>
</organism>
<proteinExistence type="inferred from homology"/>
<gene>
    <name evidence="17" type="ORF">HPP92_022212</name>
</gene>
<dbReference type="AlphaFoldDB" id="A0A835UDL1"/>
<dbReference type="GO" id="GO:0004650">
    <property type="term" value="F:polygalacturonase activity"/>
    <property type="evidence" value="ECO:0007669"/>
    <property type="project" value="InterPro"/>
</dbReference>
<dbReference type="OrthoDB" id="187139at2759"/>
<keyword evidence="16" id="KW-0732">Signal</keyword>
<dbReference type="Proteomes" id="UP000639772">
    <property type="component" value="Chromosome 12"/>
</dbReference>
<comment type="catalytic activity">
    <reaction evidence="10">
        <text>[(1-&gt;4)-alpha-D-galacturonosyl](n) + H2O = alpha-D-galacturonate + [(1-&gt;4)-alpha-D-galacturonosyl](n-1)</text>
        <dbReference type="Rhea" id="RHEA:14117"/>
        <dbReference type="Rhea" id="RHEA-COMP:14570"/>
        <dbReference type="Rhea" id="RHEA-COMP:14572"/>
        <dbReference type="ChEBI" id="CHEBI:15377"/>
        <dbReference type="ChEBI" id="CHEBI:58658"/>
        <dbReference type="ChEBI" id="CHEBI:140523"/>
        <dbReference type="EC" id="3.2.1.67"/>
    </reaction>
</comment>
<dbReference type="InterPro" id="IPR011050">
    <property type="entry name" value="Pectin_lyase_fold/virulence"/>
</dbReference>
<keyword evidence="7" id="KW-0961">Cell wall biogenesis/degradation</keyword>
<evidence type="ECO:0000256" key="14">
    <source>
        <dbReference type="PROSITE-ProRule" id="PRU10052"/>
    </source>
</evidence>
<evidence type="ECO:0000256" key="12">
    <source>
        <dbReference type="ARBA" id="ARBA00068298"/>
    </source>
</evidence>